<dbReference type="AlphaFoldDB" id="A0A2N4TZN7"/>
<evidence type="ECO:0000313" key="2">
    <source>
        <dbReference type="EMBL" id="PLC48228.1"/>
    </source>
</evidence>
<reference evidence="2 3" key="1">
    <citation type="submission" date="2017-10" db="EMBL/GenBank/DDBJ databases">
        <title>Two draft genome sequences of Pusillimonas sp. strains isolated from a nitrate- and radionuclide-contaminated groundwater in Russia.</title>
        <authorList>
            <person name="Grouzdev D.S."/>
            <person name="Tourova T.P."/>
            <person name="Goeva M.A."/>
            <person name="Babich T.L."/>
            <person name="Sokolova D.S."/>
            <person name="Abdullin R."/>
            <person name="Poltaraus A.B."/>
            <person name="Toshchakov S.V."/>
            <person name="Nazina T.N."/>
        </authorList>
    </citation>
    <scope>NUCLEOTIDE SEQUENCE [LARGE SCALE GENOMIC DNA]</scope>
    <source>
        <strain evidence="2 3">JR1/69-3-13</strain>
    </source>
</reference>
<dbReference type="InterPro" id="IPR006680">
    <property type="entry name" value="Amidohydro-rel"/>
</dbReference>
<evidence type="ECO:0000313" key="3">
    <source>
        <dbReference type="Proteomes" id="UP000234190"/>
    </source>
</evidence>
<dbReference type="InterPro" id="IPR032466">
    <property type="entry name" value="Metal_Hydrolase"/>
</dbReference>
<evidence type="ECO:0000259" key="1">
    <source>
        <dbReference type="Pfam" id="PF04909"/>
    </source>
</evidence>
<comment type="caution">
    <text evidence="2">The sequence shown here is derived from an EMBL/GenBank/DDBJ whole genome shotgun (WGS) entry which is preliminary data.</text>
</comment>
<dbReference type="Proteomes" id="UP000234190">
    <property type="component" value="Unassembled WGS sequence"/>
</dbReference>
<gene>
    <name evidence="2" type="ORF">CR159_19335</name>
</gene>
<protein>
    <submittedName>
        <fullName evidence="2">Amidohydrolase</fullName>
    </submittedName>
</protein>
<dbReference type="Pfam" id="PF04909">
    <property type="entry name" value="Amidohydro_2"/>
    <property type="match status" value="1"/>
</dbReference>
<dbReference type="PANTHER" id="PTHR35563">
    <property type="entry name" value="BARREL METAL-DEPENDENT HYDROLASE, PUTATIVE (AFU_ORTHOLOGUE AFUA_1G16240)-RELATED"/>
    <property type="match status" value="1"/>
</dbReference>
<sequence>MNSRLSTTTVTACDCHIHVYDLERYPIAQASPVSPPAASWQTYLSQRNALGISHSIIVQAMGYGFDNRCTLEALAASEGTAKAVIAMRPDAPEQELAELDAAGVVGVRFMMVPNNGNIMTWDMLNPVAARISDFGWNINLQVDGRNLLEYESLLLAQPCTIVIDHIGKFLEPVPTCHPGFQSLCRLLDTGRVWVKLSAAYETSKVGSPNYEDVGVLASALAHNYPDRCLWASNWPHPGQTLRPDDVGLVRLLDRWAPSVEVRNRILSANPTELYRF</sequence>
<name>A0A2N4TZN7_9BURK</name>
<keyword evidence="3" id="KW-1185">Reference proteome</keyword>
<dbReference type="PANTHER" id="PTHR35563:SF2">
    <property type="entry name" value="BARREL METAL-DEPENDENT HYDROLASE, PUTATIVE (AFU_ORTHOLOGUE AFUA_1G16240)-RELATED"/>
    <property type="match status" value="1"/>
</dbReference>
<keyword evidence="2" id="KW-0378">Hydrolase</keyword>
<feature type="domain" description="Amidohydrolase-related" evidence="1">
    <location>
        <begin position="13"/>
        <end position="276"/>
    </location>
</feature>
<dbReference type="Gene3D" id="3.20.20.140">
    <property type="entry name" value="Metal-dependent hydrolases"/>
    <property type="match status" value="1"/>
</dbReference>
<dbReference type="OrthoDB" id="9787654at2"/>
<dbReference type="RefSeq" id="WP_102075593.1">
    <property type="nucleotide sequence ID" value="NZ_PDNW01000024.1"/>
</dbReference>
<dbReference type="GO" id="GO:0016787">
    <property type="term" value="F:hydrolase activity"/>
    <property type="evidence" value="ECO:0007669"/>
    <property type="project" value="UniProtKB-KW"/>
</dbReference>
<accession>A0A2N4TZN7</accession>
<dbReference type="InterPro" id="IPR052358">
    <property type="entry name" value="Aro_Compnd_Degr_Hydrolases"/>
</dbReference>
<dbReference type="SUPFAM" id="SSF51556">
    <property type="entry name" value="Metallo-dependent hydrolases"/>
    <property type="match status" value="1"/>
</dbReference>
<dbReference type="EMBL" id="PDNW01000024">
    <property type="protein sequence ID" value="PLC48228.1"/>
    <property type="molecule type" value="Genomic_DNA"/>
</dbReference>
<proteinExistence type="predicted"/>
<organism evidence="2 3">
    <name type="scientific">Pollutimonas subterranea</name>
    <dbReference type="NCBI Taxonomy" id="2045210"/>
    <lineage>
        <taxon>Bacteria</taxon>
        <taxon>Pseudomonadati</taxon>
        <taxon>Pseudomonadota</taxon>
        <taxon>Betaproteobacteria</taxon>
        <taxon>Burkholderiales</taxon>
        <taxon>Alcaligenaceae</taxon>
        <taxon>Pollutimonas</taxon>
    </lineage>
</organism>